<dbReference type="EMBL" id="JAHYIQ010000022">
    <property type="protein sequence ID" value="KAK1122884.1"/>
    <property type="molecule type" value="Genomic_DNA"/>
</dbReference>
<proteinExistence type="predicted"/>
<dbReference type="Proteomes" id="UP001177670">
    <property type="component" value="Unassembled WGS sequence"/>
</dbReference>
<keyword evidence="3" id="KW-1185">Reference proteome</keyword>
<reference evidence="2" key="1">
    <citation type="submission" date="2021-10" db="EMBL/GenBank/DDBJ databases">
        <title>Melipona bicolor Genome sequencing and assembly.</title>
        <authorList>
            <person name="Araujo N.S."/>
            <person name="Arias M.C."/>
        </authorList>
    </citation>
    <scope>NUCLEOTIDE SEQUENCE</scope>
    <source>
        <strain evidence="2">USP_2M_L1-L4_2017</strain>
        <tissue evidence="2">Whole body</tissue>
    </source>
</reference>
<evidence type="ECO:0000256" key="1">
    <source>
        <dbReference type="SAM" id="MobiDB-lite"/>
    </source>
</evidence>
<evidence type="ECO:0000313" key="3">
    <source>
        <dbReference type="Proteomes" id="UP001177670"/>
    </source>
</evidence>
<accession>A0AA40FPZ6</accession>
<name>A0AA40FPZ6_9HYME</name>
<feature type="region of interest" description="Disordered" evidence="1">
    <location>
        <begin position="1"/>
        <end position="68"/>
    </location>
</feature>
<comment type="caution">
    <text evidence="2">The sequence shown here is derived from an EMBL/GenBank/DDBJ whole genome shotgun (WGS) entry which is preliminary data.</text>
</comment>
<protein>
    <submittedName>
        <fullName evidence="2">Uncharacterized protein</fullName>
    </submittedName>
</protein>
<dbReference type="AlphaFoldDB" id="A0AA40FPZ6"/>
<feature type="non-terminal residue" evidence="2">
    <location>
        <position position="1"/>
    </location>
</feature>
<gene>
    <name evidence="2" type="ORF">K0M31_009329</name>
</gene>
<evidence type="ECO:0000313" key="2">
    <source>
        <dbReference type="EMBL" id="KAK1122884.1"/>
    </source>
</evidence>
<sequence length="68" mass="7705">VLDRRESSINQQDKGGWRGERGQNLKRSAGKLKSTHPESSPEEAKKPLRGLSRVKCIPRHRGGTKERE</sequence>
<organism evidence="2 3">
    <name type="scientific">Melipona bicolor</name>
    <dbReference type="NCBI Taxonomy" id="60889"/>
    <lineage>
        <taxon>Eukaryota</taxon>
        <taxon>Metazoa</taxon>
        <taxon>Ecdysozoa</taxon>
        <taxon>Arthropoda</taxon>
        <taxon>Hexapoda</taxon>
        <taxon>Insecta</taxon>
        <taxon>Pterygota</taxon>
        <taxon>Neoptera</taxon>
        <taxon>Endopterygota</taxon>
        <taxon>Hymenoptera</taxon>
        <taxon>Apocrita</taxon>
        <taxon>Aculeata</taxon>
        <taxon>Apoidea</taxon>
        <taxon>Anthophila</taxon>
        <taxon>Apidae</taxon>
        <taxon>Melipona</taxon>
    </lineage>
</organism>
<feature type="non-terminal residue" evidence="2">
    <location>
        <position position="68"/>
    </location>
</feature>